<evidence type="ECO:0000313" key="1">
    <source>
        <dbReference type="EMBL" id="KAJ1133086.1"/>
    </source>
</evidence>
<keyword evidence="2" id="KW-1185">Reference proteome</keyword>
<name>A0AAV7PXL4_PLEWA</name>
<dbReference type="EMBL" id="JANPWB010000011">
    <property type="protein sequence ID" value="KAJ1133086.1"/>
    <property type="molecule type" value="Genomic_DNA"/>
</dbReference>
<comment type="caution">
    <text evidence="1">The sequence shown here is derived from an EMBL/GenBank/DDBJ whole genome shotgun (WGS) entry which is preliminary data.</text>
</comment>
<evidence type="ECO:0000313" key="2">
    <source>
        <dbReference type="Proteomes" id="UP001066276"/>
    </source>
</evidence>
<organism evidence="1 2">
    <name type="scientific">Pleurodeles waltl</name>
    <name type="common">Iberian ribbed newt</name>
    <dbReference type="NCBI Taxonomy" id="8319"/>
    <lineage>
        <taxon>Eukaryota</taxon>
        <taxon>Metazoa</taxon>
        <taxon>Chordata</taxon>
        <taxon>Craniata</taxon>
        <taxon>Vertebrata</taxon>
        <taxon>Euteleostomi</taxon>
        <taxon>Amphibia</taxon>
        <taxon>Batrachia</taxon>
        <taxon>Caudata</taxon>
        <taxon>Salamandroidea</taxon>
        <taxon>Salamandridae</taxon>
        <taxon>Pleurodelinae</taxon>
        <taxon>Pleurodeles</taxon>
    </lineage>
</organism>
<accession>A0AAV7PXL4</accession>
<protein>
    <submittedName>
        <fullName evidence="1">Uncharacterized protein</fullName>
    </submittedName>
</protein>
<proteinExistence type="predicted"/>
<sequence length="73" mass="7995">MGFYGLQLQMLEAHILKMANASAVATRLNRQQCTETSPFLEMFLEKDEHEAVLEDGEQASATVVDAAFDASAC</sequence>
<dbReference type="Proteomes" id="UP001066276">
    <property type="component" value="Chromosome 7"/>
</dbReference>
<dbReference type="AlphaFoldDB" id="A0AAV7PXL4"/>
<gene>
    <name evidence="1" type="ORF">NDU88_011385</name>
</gene>
<reference evidence="1" key="1">
    <citation type="journal article" date="2022" name="bioRxiv">
        <title>Sequencing and chromosome-scale assembly of the giantPleurodeles waltlgenome.</title>
        <authorList>
            <person name="Brown T."/>
            <person name="Elewa A."/>
            <person name="Iarovenko S."/>
            <person name="Subramanian E."/>
            <person name="Araus A.J."/>
            <person name="Petzold A."/>
            <person name="Susuki M."/>
            <person name="Suzuki K.-i.T."/>
            <person name="Hayashi T."/>
            <person name="Toyoda A."/>
            <person name="Oliveira C."/>
            <person name="Osipova E."/>
            <person name="Leigh N.D."/>
            <person name="Simon A."/>
            <person name="Yun M.H."/>
        </authorList>
    </citation>
    <scope>NUCLEOTIDE SEQUENCE</scope>
    <source>
        <strain evidence="1">20211129_DDA</strain>
        <tissue evidence="1">Liver</tissue>
    </source>
</reference>